<protein>
    <submittedName>
        <fullName evidence="1">Uncharacterized protein</fullName>
    </submittedName>
</protein>
<organism evidence="1 2">
    <name type="scientific">Cephalotus follicularis</name>
    <name type="common">Albany pitcher plant</name>
    <dbReference type="NCBI Taxonomy" id="3775"/>
    <lineage>
        <taxon>Eukaryota</taxon>
        <taxon>Viridiplantae</taxon>
        <taxon>Streptophyta</taxon>
        <taxon>Embryophyta</taxon>
        <taxon>Tracheophyta</taxon>
        <taxon>Spermatophyta</taxon>
        <taxon>Magnoliopsida</taxon>
        <taxon>eudicotyledons</taxon>
        <taxon>Gunneridae</taxon>
        <taxon>Pentapetalae</taxon>
        <taxon>rosids</taxon>
        <taxon>fabids</taxon>
        <taxon>Oxalidales</taxon>
        <taxon>Cephalotaceae</taxon>
        <taxon>Cephalotus</taxon>
    </lineage>
</organism>
<evidence type="ECO:0000313" key="2">
    <source>
        <dbReference type="Proteomes" id="UP000187406"/>
    </source>
</evidence>
<sequence length="106" mass="12666">MSEFSQALDVCYQRDLGFRGFPYTWSKGRDRKDTVRSRLDRFVCTSEWMALLPRASVSHEISGVRNHCHVLLDLYGNKSSRQRNRRFMKFEAMWIKDNKCEEILKE</sequence>
<proteinExistence type="predicted"/>
<dbReference type="AlphaFoldDB" id="A0A1Q3CFL0"/>
<comment type="caution">
    <text evidence="1">The sequence shown here is derived from an EMBL/GenBank/DDBJ whole genome shotgun (WGS) entry which is preliminary data.</text>
</comment>
<dbReference type="PANTHER" id="PTHR33710">
    <property type="entry name" value="BNAC02G09200D PROTEIN"/>
    <property type="match status" value="1"/>
</dbReference>
<accession>A0A1Q3CFL0</accession>
<reference evidence="2" key="1">
    <citation type="submission" date="2016-04" db="EMBL/GenBank/DDBJ databases">
        <title>Cephalotus genome sequencing.</title>
        <authorList>
            <person name="Fukushima K."/>
            <person name="Hasebe M."/>
            <person name="Fang X."/>
        </authorList>
    </citation>
    <scope>NUCLEOTIDE SEQUENCE [LARGE SCALE GENOMIC DNA]</scope>
    <source>
        <strain evidence="2">cv. St1</strain>
    </source>
</reference>
<dbReference type="OrthoDB" id="1748181at2759"/>
<dbReference type="Proteomes" id="UP000187406">
    <property type="component" value="Unassembled WGS sequence"/>
</dbReference>
<name>A0A1Q3CFL0_CEPFO</name>
<dbReference type="EMBL" id="BDDD01001901">
    <property type="protein sequence ID" value="GAV78995.1"/>
    <property type="molecule type" value="Genomic_DNA"/>
</dbReference>
<gene>
    <name evidence="1" type="ORF">CFOL_v3_22460</name>
</gene>
<dbReference type="PANTHER" id="PTHR33710:SF71">
    <property type="entry name" value="ENDONUCLEASE_EXONUCLEASE_PHOSPHATASE DOMAIN-CONTAINING PROTEIN"/>
    <property type="match status" value="1"/>
</dbReference>
<evidence type="ECO:0000313" key="1">
    <source>
        <dbReference type="EMBL" id="GAV78995.1"/>
    </source>
</evidence>
<keyword evidence="2" id="KW-1185">Reference proteome</keyword>
<dbReference type="InParanoid" id="A0A1Q3CFL0"/>